<dbReference type="InterPro" id="IPR023393">
    <property type="entry name" value="START-like_dom_sf"/>
</dbReference>
<organism evidence="3 4">
    <name type="scientific">Gryllotalpicola reticulitermitis</name>
    <dbReference type="NCBI Taxonomy" id="1184153"/>
    <lineage>
        <taxon>Bacteria</taxon>
        <taxon>Bacillati</taxon>
        <taxon>Actinomycetota</taxon>
        <taxon>Actinomycetes</taxon>
        <taxon>Micrococcales</taxon>
        <taxon>Microbacteriaceae</taxon>
        <taxon>Gryllotalpicola</taxon>
    </lineage>
</organism>
<evidence type="ECO:0000313" key="3">
    <source>
        <dbReference type="EMBL" id="MFC4245315.1"/>
    </source>
</evidence>
<gene>
    <name evidence="3" type="ORF">ACFOYW_18240</name>
</gene>
<proteinExistence type="inferred from homology"/>
<dbReference type="Pfam" id="PF08327">
    <property type="entry name" value="AHSA1"/>
    <property type="match status" value="1"/>
</dbReference>
<evidence type="ECO:0000313" key="4">
    <source>
        <dbReference type="Proteomes" id="UP001595900"/>
    </source>
</evidence>
<dbReference type="SUPFAM" id="SSF55961">
    <property type="entry name" value="Bet v1-like"/>
    <property type="match status" value="1"/>
</dbReference>
<accession>A0ABV8QCT2</accession>
<comment type="caution">
    <text evidence="3">The sequence shown here is derived from an EMBL/GenBank/DDBJ whole genome shotgun (WGS) entry which is preliminary data.</text>
</comment>
<keyword evidence="4" id="KW-1185">Reference proteome</keyword>
<feature type="domain" description="Activator of Hsp90 ATPase homologue 1/2-like C-terminal" evidence="2">
    <location>
        <begin position="16"/>
        <end position="148"/>
    </location>
</feature>
<dbReference type="InterPro" id="IPR013538">
    <property type="entry name" value="ASHA1/2-like_C"/>
</dbReference>
<dbReference type="Gene3D" id="3.30.530.20">
    <property type="match status" value="1"/>
</dbReference>
<dbReference type="EMBL" id="JBHSCN010000023">
    <property type="protein sequence ID" value="MFC4245315.1"/>
    <property type="molecule type" value="Genomic_DNA"/>
</dbReference>
<comment type="similarity">
    <text evidence="1">Belongs to the AHA1 family.</text>
</comment>
<protein>
    <submittedName>
        <fullName evidence="3">SRPBCC domain-containing protein</fullName>
    </submittedName>
</protein>
<dbReference type="Proteomes" id="UP001595900">
    <property type="component" value="Unassembled WGS sequence"/>
</dbReference>
<reference evidence="4" key="1">
    <citation type="journal article" date="2019" name="Int. J. Syst. Evol. Microbiol.">
        <title>The Global Catalogue of Microorganisms (GCM) 10K type strain sequencing project: providing services to taxonomists for standard genome sequencing and annotation.</title>
        <authorList>
            <consortium name="The Broad Institute Genomics Platform"/>
            <consortium name="The Broad Institute Genome Sequencing Center for Infectious Disease"/>
            <person name="Wu L."/>
            <person name="Ma J."/>
        </authorList>
    </citation>
    <scope>NUCLEOTIDE SEQUENCE [LARGE SCALE GENOMIC DNA]</scope>
    <source>
        <strain evidence="4">CGMCC 1.10363</strain>
    </source>
</reference>
<sequence>MDTITTDAITREVTIDAAPETVWRILTEPEHIFRWWFAKAEFEPVAGTNGHILFRVGGRSYPTEIAVLAADAPSFLALRWCHPAGDAPTELNSTLVEFTLEPIGGQTLLRVVESGLSKVDWDADTKAAYLDSHTEGWKHHLRDLGQYMAWL</sequence>
<evidence type="ECO:0000259" key="2">
    <source>
        <dbReference type="Pfam" id="PF08327"/>
    </source>
</evidence>
<dbReference type="RefSeq" id="WP_390232430.1">
    <property type="nucleotide sequence ID" value="NZ_JBHSCN010000023.1"/>
</dbReference>
<evidence type="ECO:0000256" key="1">
    <source>
        <dbReference type="ARBA" id="ARBA00006817"/>
    </source>
</evidence>
<name>A0ABV8QCT2_9MICO</name>